<gene>
    <name evidence="2" type="ORF">WMY93_027480</name>
</gene>
<keyword evidence="3" id="KW-1185">Reference proteome</keyword>
<keyword evidence="1" id="KW-1133">Transmembrane helix</keyword>
<proteinExistence type="predicted"/>
<accession>A0AAW0MYW7</accession>
<evidence type="ECO:0000256" key="1">
    <source>
        <dbReference type="SAM" id="Phobius"/>
    </source>
</evidence>
<evidence type="ECO:0000313" key="2">
    <source>
        <dbReference type="EMBL" id="KAK7884357.1"/>
    </source>
</evidence>
<protein>
    <submittedName>
        <fullName evidence="2">Uncharacterized protein</fullName>
    </submittedName>
</protein>
<sequence>MGGSLRTLHVRGTATVKSAEKQIAQEFPVRRGGRERALSSMIAVFKVYLVFAGAGLKMAE</sequence>
<feature type="transmembrane region" description="Helical" evidence="1">
    <location>
        <begin position="37"/>
        <end position="56"/>
    </location>
</feature>
<name>A0AAW0MYW7_9GOBI</name>
<dbReference type="AlphaFoldDB" id="A0AAW0MYW7"/>
<reference evidence="3" key="1">
    <citation type="submission" date="2024-04" db="EMBL/GenBank/DDBJ databases">
        <title>Salinicola lusitanus LLJ914,a marine bacterium isolated from the Okinawa Trough.</title>
        <authorList>
            <person name="Li J."/>
        </authorList>
    </citation>
    <scope>NUCLEOTIDE SEQUENCE [LARGE SCALE GENOMIC DNA]</scope>
</reference>
<dbReference type="EMBL" id="JBBPFD010000020">
    <property type="protein sequence ID" value="KAK7884357.1"/>
    <property type="molecule type" value="Genomic_DNA"/>
</dbReference>
<comment type="caution">
    <text evidence="2">The sequence shown here is derived from an EMBL/GenBank/DDBJ whole genome shotgun (WGS) entry which is preliminary data.</text>
</comment>
<evidence type="ECO:0000313" key="3">
    <source>
        <dbReference type="Proteomes" id="UP001460270"/>
    </source>
</evidence>
<keyword evidence="1" id="KW-0812">Transmembrane</keyword>
<keyword evidence="1" id="KW-0472">Membrane</keyword>
<organism evidence="2 3">
    <name type="scientific">Mugilogobius chulae</name>
    <name type="common">yellowstripe goby</name>
    <dbReference type="NCBI Taxonomy" id="88201"/>
    <lineage>
        <taxon>Eukaryota</taxon>
        <taxon>Metazoa</taxon>
        <taxon>Chordata</taxon>
        <taxon>Craniata</taxon>
        <taxon>Vertebrata</taxon>
        <taxon>Euteleostomi</taxon>
        <taxon>Actinopterygii</taxon>
        <taxon>Neopterygii</taxon>
        <taxon>Teleostei</taxon>
        <taxon>Neoteleostei</taxon>
        <taxon>Acanthomorphata</taxon>
        <taxon>Gobiaria</taxon>
        <taxon>Gobiiformes</taxon>
        <taxon>Gobioidei</taxon>
        <taxon>Gobiidae</taxon>
        <taxon>Gobionellinae</taxon>
        <taxon>Mugilogobius</taxon>
    </lineage>
</organism>
<dbReference type="Proteomes" id="UP001460270">
    <property type="component" value="Unassembled WGS sequence"/>
</dbReference>